<evidence type="ECO:0000313" key="4">
    <source>
        <dbReference type="Proteomes" id="UP000186168"/>
    </source>
</evidence>
<feature type="region of interest" description="Disordered" evidence="1">
    <location>
        <begin position="1"/>
        <end position="118"/>
    </location>
</feature>
<dbReference type="GO" id="GO:0005524">
    <property type="term" value="F:ATP binding"/>
    <property type="evidence" value="ECO:0007669"/>
    <property type="project" value="InterPro"/>
</dbReference>
<dbReference type="RefSeq" id="WP_065966464.1">
    <property type="nucleotide sequence ID" value="NZ_ASQP01000473.1"/>
</dbReference>
<reference evidence="3 4" key="1">
    <citation type="submission" date="2013-05" db="EMBL/GenBank/DDBJ databases">
        <title>Genome sequence of Streptomyces sparsogenes DSM 40356.</title>
        <authorList>
            <person name="Coyne S."/>
            <person name="Seebeck F.P."/>
        </authorList>
    </citation>
    <scope>NUCLEOTIDE SEQUENCE [LARGE SCALE GENOMIC DNA]</scope>
    <source>
        <strain evidence="3 4">DSM 40356</strain>
    </source>
</reference>
<evidence type="ECO:0000256" key="1">
    <source>
        <dbReference type="SAM" id="MobiDB-lite"/>
    </source>
</evidence>
<dbReference type="SMART" id="SM00382">
    <property type="entry name" value="AAA"/>
    <property type="match status" value="1"/>
</dbReference>
<evidence type="ECO:0000259" key="2">
    <source>
        <dbReference type="SMART" id="SM00382"/>
    </source>
</evidence>
<proteinExistence type="predicted"/>
<comment type="caution">
    <text evidence="3">The sequence shown here is derived from an EMBL/GenBank/DDBJ whole genome shotgun (WGS) entry which is preliminary data.</text>
</comment>
<sequence>MTDAGPRRHNGHANGDPGPGARLGPPSGGIPRPWWIYQGTGRPLHDVSLEEILPPPPPWRTFNGVSPGPADGSEAGARALSDAGLPAEGLSAGGASGHGSPEGDEAPTEPPAPPEDEQDAARRLGAAPLGMRSDPEEADVVNAALILRRPLLVTGRPGTGKSTLAYRISRELGLGRVLRWPITTRTTLRSGLYDYDAVGRVHAAAAGQAADTEFGGRQEPGPEDIGDFLQLGPLGTAMLPHRLPRVLLIDEFDKSDIDLPNDLLDIFEAGEYTIPELVRIRSRRPAVRVLTDDPDRSAVIASGRVRCRAFPVVVITSNDEREFPPAFLRRCLQLRLPDPDTDRLAAIVAAHLGRADDPRALELIQMFVERSRLEGGLAADQLLNAVYLVTSQARVPGPDWEELLHAIWHRLDAAGPT</sequence>
<protein>
    <recommendedName>
        <fullName evidence="2">AAA+ ATPase domain-containing protein</fullName>
    </recommendedName>
</protein>
<dbReference type="InterPro" id="IPR027417">
    <property type="entry name" value="P-loop_NTPase"/>
</dbReference>
<dbReference type="SUPFAM" id="SSF52540">
    <property type="entry name" value="P-loop containing nucleoside triphosphate hydrolases"/>
    <property type="match status" value="1"/>
</dbReference>
<dbReference type="InterPro" id="IPR003593">
    <property type="entry name" value="AAA+_ATPase"/>
</dbReference>
<dbReference type="STRING" id="67365.GCA_001704635_01589"/>
<dbReference type="Gene3D" id="3.40.50.300">
    <property type="entry name" value="P-loop containing nucleotide triphosphate hydrolases"/>
    <property type="match status" value="1"/>
</dbReference>
<accession>A0A1R1S7G6</accession>
<keyword evidence="4" id="KW-1185">Reference proteome</keyword>
<gene>
    <name evidence="3" type="ORF">SPAR_37218</name>
</gene>
<dbReference type="InterPro" id="IPR011704">
    <property type="entry name" value="ATPase_dyneun-rel_AAA"/>
</dbReference>
<dbReference type="Proteomes" id="UP000186168">
    <property type="component" value="Unassembled WGS sequence"/>
</dbReference>
<dbReference type="GeneID" id="96746538"/>
<name>A0A1R1S7G6_9ACTN</name>
<dbReference type="Pfam" id="PF07728">
    <property type="entry name" value="AAA_5"/>
    <property type="match status" value="1"/>
</dbReference>
<feature type="domain" description="AAA+ ATPase" evidence="2">
    <location>
        <begin position="147"/>
        <end position="342"/>
    </location>
</feature>
<dbReference type="EMBL" id="ASQP01000473">
    <property type="protein sequence ID" value="OMI34265.1"/>
    <property type="molecule type" value="Genomic_DNA"/>
</dbReference>
<dbReference type="GO" id="GO:0016887">
    <property type="term" value="F:ATP hydrolysis activity"/>
    <property type="evidence" value="ECO:0007669"/>
    <property type="project" value="InterPro"/>
</dbReference>
<organism evidence="3 4">
    <name type="scientific">Streptomyces sparsogenes DSM 40356</name>
    <dbReference type="NCBI Taxonomy" id="1331668"/>
    <lineage>
        <taxon>Bacteria</taxon>
        <taxon>Bacillati</taxon>
        <taxon>Actinomycetota</taxon>
        <taxon>Actinomycetes</taxon>
        <taxon>Kitasatosporales</taxon>
        <taxon>Streptomycetaceae</taxon>
        <taxon>Streptomyces</taxon>
    </lineage>
</organism>
<evidence type="ECO:0000313" key="3">
    <source>
        <dbReference type="EMBL" id="OMI34265.1"/>
    </source>
</evidence>
<dbReference type="AlphaFoldDB" id="A0A1R1S7G6"/>